<evidence type="ECO:0000313" key="5">
    <source>
        <dbReference type="Proteomes" id="UP001597280"/>
    </source>
</evidence>
<dbReference type="SUPFAM" id="SSF51261">
    <property type="entry name" value="Duplicated hybrid motif"/>
    <property type="match status" value="1"/>
</dbReference>
<name>A0ABW4PZW0_9MICO</name>
<feature type="compositionally biased region" description="Low complexity" evidence="1">
    <location>
        <begin position="284"/>
        <end position="306"/>
    </location>
</feature>
<organism evidence="4 5">
    <name type="scientific">Brachybacterium rhamnosum</name>
    <dbReference type="NCBI Taxonomy" id="173361"/>
    <lineage>
        <taxon>Bacteria</taxon>
        <taxon>Bacillati</taxon>
        <taxon>Actinomycetota</taxon>
        <taxon>Actinomycetes</taxon>
        <taxon>Micrococcales</taxon>
        <taxon>Dermabacteraceae</taxon>
        <taxon>Brachybacterium</taxon>
    </lineage>
</organism>
<dbReference type="EMBL" id="JBHUFL010000003">
    <property type="protein sequence ID" value="MFD1836369.1"/>
    <property type="molecule type" value="Genomic_DNA"/>
</dbReference>
<proteinExistence type="predicted"/>
<feature type="signal peptide" evidence="2">
    <location>
        <begin position="1"/>
        <end position="31"/>
    </location>
</feature>
<dbReference type="PANTHER" id="PTHR21666:SF270">
    <property type="entry name" value="MUREIN HYDROLASE ACTIVATOR ENVC"/>
    <property type="match status" value="1"/>
</dbReference>
<dbReference type="Gene3D" id="6.10.250.3150">
    <property type="match status" value="1"/>
</dbReference>
<keyword evidence="2" id="KW-0732">Signal</keyword>
<feature type="domain" description="M23ase beta-sheet core" evidence="3">
    <location>
        <begin position="332"/>
        <end position="430"/>
    </location>
</feature>
<dbReference type="Proteomes" id="UP001597280">
    <property type="component" value="Unassembled WGS sequence"/>
</dbReference>
<evidence type="ECO:0000259" key="3">
    <source>
        <dbReference type="Pfam" id="PF01551"/>
    </source>
</evidence>
<feature type="chain" id="PRO_5045064565" evidence="2">
    <location>
        <begin position="32"/>
        <end position="434"/>
    </location>
</feature>
<evidence type="ECO:0000256" key="2">
    <source>
        <dbReference type="SAM" id="SignalP"/>
    </source>
</evidence>
<protein>
    <submittedName>
        <fullName evidence="4">Peptidoglycan DD-metalloendopeptidase family protein</fullName>
    </submittedName>
</protein>
<dbReference type="PANTHER" id="PTHR21666">
    <property type="entry name" value="PEPTIDASE-RELATED"/>
    <property type="match status" value="1"/>
</dbReference>
<gene>
    <name evidence="4" type="ORF">ACFSDA_14990</name>
</gene>
<dbReference type="RefSeq" id="WP_343905817.1">
    <property type="nucleotide sequence ID" value="NZ_BAAAIS010000003.1"/>
</dbReference>
<feature type="compositionally biased region" description="Basic and acidic residues" evidence="1">
    <location>
        <begin position="273"/>
        <end position="283"/>
    </location>
</feature>
<feature type="region of interest" description="Disordered" evidence="1">
    <location>
        <begin position="207"/>
        <end position="309"/>
    </location>
</feature>
<dbReference type="InterPro" id="IPR016047">
    <property type="entry name" value="M23ase_b-sheet_dom"/>
</dbReference>
<dbReference type="InterPro" id="IPR050570">
    <property type="entry name" value="Cell_wall_metabolism_enzyme"/>
</dbReference>
<dbReference type="Pfam" id="PF01551">
    <property type="entry name" value="Peptidase_M23"/>
    <property type="match status" value="1"/>
</dbReference>
<comment type="caution">
    <text evidence="4">The sequence shown here is derived from an EMBL/GenBank/DDBJ whole genome shotgun (WGS) entry which is preliminary data.</text>
</comment>
<feature type="region of interest" description="Disordered" evidence="1">
    <location>
        <begin position="89"/>
        <end position="131"/>
    </location>
</feature>
<sequence length="434" mass="46772">MRPSALRRPLTVLAAAALLMGPLLTAPAALAEGSKDDKIAERASVDQQLEDLRIELSDVDDDLAQTYLDLAETELLIPQAQQDLDDAQAELEAARQEDQQTGDRLEAAQEEERELSGEVDTGQQEVDSSDEELKQVAIEAYKGGGLPSPASVYLDSATPQDAVDRSMNYRLTLASQGSRLDSLRTDQALTENSADRLTAVREEIDDLKQQSEDAVQRTEDAEQKASDAKSSLDDLYAQQTQQRDDLEAKKKKYQDQEGDLEDRGSTLDDEIAELARQEKEREQAAAASTPAPSGGDSGGSSSAKGGWIRPVDSRMNSNFGWRYHPIYHTRKLHAGVDFPVACGTPVKAAHDGRVLATTSNHSAGNKLILSHGISGGKVITTSYHHLQSFAVSTGQSVKAGQTVAYVGTTGSSTGCHLHFEVHEDGNAVDPAGYV</sequence>
<feature type="compositionally biased region" description="Basic and acidic residues" evidence="1">
    <location>
        <begin position="92"/>
        <end position="107"/>
    </location>
</feature>
<dbReference type="CDD" id="cd12797">
    <property type="entry name" value="M23_peptidase"/>
    <property type="match status" value="1"/>
</dbReference>
<keyword evidence="5" id="KW-1185">Reference proteome</keyword>
<evidence type="ECO:0000313" key="4">
    <source>
        <dbReference type="EMBL" id="MFD1836369.1"/>
    </source>
</evidence>
<accession>A0ABW4PZW0</accession>
<dbReference type="Gene3D" id="2.70.70.10">
    <property type="entry name" value="Glucose Permease (Domain IIA)"/>
    <property type="match status" value="1"/>
</dbReference>
<evidence type="ECO:0000256" key="1">
    <source>
        <dbReference type="SAM" id="MobiDB-lite"/>
    </source>
</evidence>
<dbReference type="InterPro" id="IPR011055">
    <property type="entry name" value="Dup_hybrid_motif"/>
</dbReference>
<feature type="compositionally biased region" description="Basic and acidic residues" evidence="1">
    <location>
        <begin position="207"/>
        <end position="232"/>
    </location>
</feature>
<reference evidence="5" key="1">
    <citation type="journal article" date="2019" name="Int. J. Syst. Evol. Microbiol.">
        <title>The Global Catalogue of Microorganisms (GCM) 10K type strain sequencing project: providing services to taxonomists for standard genome sequencing and annotation.</title>
        <authorList>
            <consortium name="The Broad Institute Genomics Platform"/>
            <consortium name="The Broad Institute Genome Sequencing Center for Infectious Disease"/>
            <person name="Wu L."/>
            <person name="Ma J."/>
        </authorList>
    </citation>
    <scope>NUCLEOTIDE SEQUENCE [LARGE SCALE GENOMIC DNA]</scope>
    <source>
        <strain evidence="5">JCM 11650</strain>
    </source>
</reference>